<feature type="compositionally biased region" description="Basic and acidic residues" evidence="1">
    <location>
        <begin position="181"/>
        <end position="202"/>
    </location>
</feature>
<dbReference type="Proteomes" id="UP001162793">
    <property type="component" value="Unassembled WGS sequence"/>
</dbReference>
<dbReference type="AlphaFoldDB" id="A0AA41WR87"/>
<reference evidence="3" key="1">
    <citation type="journal article" date="2023" name="Front. Microbiol.">
        <title>Ralstonia chuxiongensis sp. nov., Ralstonia mojiangensis sp. nov., and Ralstonia soli sp. nov., isolated from tobacco fields, are three novel species in the family Burkholderiaceae.</title>
        <authorList>
            <person name="Lu C.H."/>
            <person name="Zhang Y.Y."/>
            <person name="Jiang N."/>
            <person name="Chen W."/>
            <person name="Shao X."/>
            <person name="Zhao Z.M."/>
            <person name="Lu W.L."/>
            <person name="Hu X."/>
            <person name="Xi Y.X."/>
            <person name="Zou S.Y."/>
            <person name="Wei Q.J."/>
            <person name="Lin Z.L."/>
            <person name="Gong L."/>
            <person name="Gai X.T."/>
            <person name="Zhang L.Q."/>
            <person name="Li J.Y."/>
            <person name="Jin Y."/>
            <person name="Xia Z.Y."/>
        </authorList>
    </citation>
    <scope>NUCLEOTIDE SEQUENCE [LARGE SCALE GENOMIC DNA]</scope>
    <source>
        <strain evidence="3">21YRMH01-3</strain>
    </source>
</reference>
<evidence type="ECO:0000313" key="3">
    <source>
        <dbReference type="Proteomes" id="UP001162793"/>
    </source>
</evidence>
<proteinExistence type="predicted"/>
<dbReference type="RefSeq" id="WP_253536888.1">
    <property type="nucleotide sequence ID" value="NZ_JAMYWC010000003.1"/>
</dbReference>
<accession>A0AA41WR87</accession>
<evidence type="ECO:0008006" key="4">
    <source>
        <dbReference type="Google" id="ProtNLM"/>
    </source>
</evidence>
<dbReference type="EMBL" id="JAMYWC010000003">
    <property type="protein sequence ID" value="MCP1173016.1"/>
    <property type="molecule type" value="Genomic_DNA"/>
</dbReference>
<feature type="compositionally biased region" description="Low complexity" evidence="1">
    <location>
        <begin position="152"/>
        <end position="163"/>
    </location>
</feature>
<name>A0AA41WR87_9RALS</name>
<evidence type="ECO:0000313" key="2">
    <source>
        <dbReference type="EMBL" id="MCP1173016.1"/>
    </source>
</evidence>
<keyword evidence="3" id="KW-1185">Reference proteome</keyword>
<organism evidence="2 3">
    <name type="scientific">Ralstonia chuxiongensis</name>
    <dbReference type="NCBI Taxonomy" id="2957504"/>
    <lineage>
        <taxon>Bacteria</taxon>
        <taxon>Pseudomonadati</taxon>
        <taxon>Pseudomonadota</taxon>
        <taxon>Betaproteobacteria</taxon>
        <taxon>Burkholderiales</taxon>
        <taxon>Burkholderiaceae</taxon>
        <taxon>Ralstonia</taxon>
    </lineage>
</organism>
<sequence length="343" mass="37875">MSAAFVITSEEWQALSGVDHLACRLYLSLRRCMDFRTGVVGGPHKAVSWQALREDCEVPGRPGVRHFRPTEQMLRRRVDQLEKCGLLRRVSEGLILKFRMLLARTDSCVQKKAGGGARGEKKPKQPNTGADARRLSTSRSLRKADTHPNPGKTSNPSSPSFSKSTEEEELEIAPSPPVDAVMREDNARQRHQPSEQRERDADAAGDGPAGQLAEGEHGAEPAWSPVLAWPRRIPLHERAAVAHQLSVLPHGVRQRVLDEWDGAMDTGRIVRPWLFFESVVGWASGPGWLPEHADRVAERRKQASAVASLVERQREGPVAASAAPVGSLAVERLRKLVKPRGTR</sequence>
<comment type="caution">
    <text evidence="2">The sequence shown here is derived from an EMBL/GenBank/DDBJ whole genome shotgun (WGS) entry which is preliminary data.</text>
</comment>
<gene>
    <name evidence="2" type="ORF">NKG59_11675</name>
</gene>
<protein>
    <recommendedName>
        <fullName evidence="4">DnaT DNA-binding domain-containing protein</fullName>
    </recommendedName>
</protein>
<evidence type="ECO:0000256" key="1">
    <source>
        <dbReference type="SAM" id="MobiDB-lite"/>
    </source>
</evidence>
<feature type="region of interest" description="Disordered" evidence="1">
    <location>
        <begin position="110"/>
        <end position="219"/>
    </location>
</feature>